<dbReference type="InterPro" id="IPR002678">
    <property type="entry name" value="DUF34/NIF3"/>
</dbReference>
<evidence type="ECO:0000256" key="1">
    <source>
        <dbReference type="ARBA" id="ARBA00006964"/>
    </source>
</evidence>
<dbReference type="STRING" id="520762.AN619_13590"/>
<feature type="binding site" evidence="5">
    <location>
        <position position="67"/>
    </location>
    <ligand>
        <name>a divalent metal cation</name>
        <dbReference type="ChEBI" id="CHEBI:60240"/>
        <label>1</label>
    </ligand>
</feature>
<dbReference type="PATRIC" id="fig|520762.4.peg.1511"/>
<dbReference type="PANTHER" id="PTHR13799">
    <property type="entry name" value="NGG1 INTERACTING FACTOR 3"/>
    <property type="match status" value="1"/>
</dbReference>
<dbReference type="OrthoDB" id="9792792at2"/>
<protein>
    <recommendedName>
        <fullName evidence="2 4">GTP cyclohydrolase 1 type 2 homolog</fullName>
    </recommendedName>
</protein>
<comment type="caution">
    <text evidence="6">The sequence shown here is derived from an EMBL/GenBank/DDBJ whole genome shotgun (WGS) entry which is preliminary data.</text>
</comment>
<evidence type="ECO:0000256" key="2">
    <source>
        <dbReference type="ARBA" id="ARBA00022112"/>
    </source>
</evidence>
<dbReference type="GO" id="GO:0005737">
    <property type="term" value="C:cytoplasm"/>
    <property type="evidence" value="ECO:0007669"/>
    <property type="project" value="TreeGrafter"/>
</dbReference>
<name>A0A140L5S1_9FIRM</name>
<evidence type="ECO:0000256" key="4">
    <source>
        <dbReference type="PIRNR" id="PIRNR037489"/>
    </source>
</evidence>
<dbReference type="PANTHER" id="PTHR13799:SF14">
    <property type="entry name" value="GTP CYCLOHYDROLASE 1 TYPE 2 HOMOLOG"/>
    <property type="match status" value="1"/>
</dbReference>
<evidence type="ECO:0000313" key="6">
    <source>
        <dbReference type="EMBL" id="KXG75896.1"/>
    </source>
</evidence>
<evidence type="ECO:0000256" key="5">
    <source>
        <dbReference type="PIRSR" id="PIRSR602678-1"/>
    </source>
</evidence>
<evidence type="ECO:0000313" key="7">
    <source>
        <dbReference type="Proteomes" id="UP000070456"/>
    </source>
</evidence>
<dbReference type="GO" id="GO:0046872">
    <property type="term" value="F:metal ion binding"/>
    <property type="evidence" value="ECO:0007669"/>
    <property type="project" value="UniProtKB-UniRule"/>
</dbReference>
<feature type="binding site" evidence="5">
    <location>
        <position position="331"/>
    </location>
    <ligand>
        <name>a divalent metal cation</name>
        <dbReference type="ChEBI" id="CHEBI:60240"/>
        <label>1</label>
    </ligand>
</feature>
<dbReference type="NCBIfam" id="TIGR00486">
    <property type="entry name" value="YbgI_SA1388"/>
    <property type="match status" value="1"/>
</dbReference>
<feature type="binding site" evidence="5">
    <location>
        <position position="105"/>
    </location>
    <ligand>
        <name>a divalent metal cation</name>
        <dbReference type="ChEBI" id="CHEBI:60240"/>
        <label>1</label>
    </ligand>
</feature>
<reference evidence="6 7" key="1">
    <citation type="submission" date="2015-12" db="EMBL/GenBank/DDBJ databases">
        <title>Draft genome sequence of the thermoanaerobe Thermotalea metallivorans, an isolate from the runoff channel of the Great Artesian Basin, Australia.</title>
        <authorList>
            <person name="Patel B.K."/>
        </authorList>
    </citation>
    <scope>NUCLEOTIDE SEQUENCE [LARGE SCALE GENOMIC DNA]</scope>
    <source>
        <strain evidence="6 7">B2-1</strain>
    </source>
</reference>
<dbReference type="Gene3D" id="3.40.1390.30">
    <property type="entry name" value="NIF3 (NGG1p interacting factor 3)-like"/>
    <property type="match status" value="2"/>
</dbReference>
<feature type="binding site" evidence="5">
    <location>
        <position position="66"/>
    </location>
    <ligand>
        <name>a divalent metal cation</name>
        <dbReference type="ChEBI" id="CHEBI:60240"/>
        <label>1</label>
    </ligand>
</feature>
<dbReference type="PIRSF" id="PIRSF037489">
    <property type="entry name" value="UCP037489_NIF3_YqfO"/>
    <property type="match status" value="1"/>
</dbReference>
<keyword evidence="6" id="KW-0378">Hydrolase</keyword>
<dbReference type="Gene3D" id="3.30.70.120">
    <property type="match status" value="1"/>
</dbReference>
<dbReference type="InterPro" id="IPR015867">
    <property type="entry name" value="N-reg_PII/ATP_PRibTrfase_C"/>
</dbReference>
<dbReference type="Pfam" id="PF01784">
    <property type="entry name" value="DUF34_NIF3"/>
    <property type="match status" value="1"/>
</dbReference>
<dbReference type="EMBL" id="LOEE01000030">
    <property type="protein sequence ID" value="KXG75896.1"/>
    <property type="molecule type" value="Genomic_DNA"/>
</dbReference>
<dbReference type="Proteomes" id="UP000070456">
    <property type="component" value="Unassembled WGS sequence"/>
</dbReference>
<dbReference type="FunFam" id="3.40.1390.30:FF:000001">
    <property type="entry name" value="GTP cyclohydrolase 1 type 2"/>
    <property type="match status" value="1"/>
</dbReference>
<dbReference type="AlphaFoldDB" id="A0A140L5S1"/>
<comment type="similarity">
    <text evidence="1 4">Belongs to the GTP cyclohydrolase I type 2/NIF3 family.</text>
</comment>
<keyword evidence="3 4" id="KW-0479">Metal-binding</keyword>
<dbReference type="SUPFAM" id="SSF102705">
    <property type="entry name" value="NIF3 (NGG1p interacting factor 3)-like"/>
    <property type="match status" value="1"/>
</dbReference>
<dbReference type="InterPro" id="IPR036069">
    <property type="entry name" value="DUF34/NIF3_sf"/>
</dbReference>
<dbReference type="FunFam" id="3.30.70.120:FF:000006">
    <property type="entry name" value="GTP cyclohydrolase 1 type 2 homolog"/>
    <property type="match status" value="1"/>
</dbReference>
<proteinExistence type="inferred from homology"/>
<sequence>MPEKCQKIINFIENFAPSPLAERWDNVGLQIGDRDKAIHRVMVCLEVTDAVIDEAVSKNIDMIITHHPLIFKPVKSIRWDDPIGRMIQRLIRQDIVLYCVHTNLDVADGGTNDAIALALNMEEIKPLTNTYKEKFFKLAVFVPESHVEAVREAMCSAGAGHIGNYSHCTFQTLGIGTFQPLEGSNPFIGTRNTLERISEYKLETIVSHKMLHPTIEKMLKAHPYEEVAYDVFALENEVDARGMGRIGVLREPVKLSIFCEKIKSKLELQTIRIAGDANRFVRKIALCTGSGSEFIYDAYQAGCDCYITGDVKYHDAQYALQLGIAVIDAGHFETENFACKMIAQYLGEMARQQKYDIEIMESTAYINPFHVL</sequence>
<dbReference type="InterPro" id="IPR017221">
    <property type="entry name" value="DUF34/NIF3_bac"/>
</dbReference>
<dbReference type="GO" id="GO:0016787">
    <property type="term" value="F:hydrolase activity"/>
    <property type="evidence" value="ECO:0007669"/>
    <property type="project" value="UniProtKB-KW"/>
</dbReference>
<gene>
    <name evidence="6" type="ORF">AN619_13590</name>
</gene>
<keyword evidence="7" id="KW-1185">Reference proteome</keyword>
<accession>A0A140L5S1</accession>
<evidence type="ECO:0000256" key="3">
    <source>
        <dbReference type="ARBA" id="ARBA00022723"/>
    </source>
</evidence>
<organism evidence="6 7">
    <name type="scientific">Thermotalea metallivorans</name>
    <dbReference type="NCBI Taxonomy" id="520762"/>
    <lineage>
        <taxon>Bacteria</taxon>
        <taxon>Bacillati</taxon>
        <taxon>Bacillota</taxon>
        <taxon>Clostridia</taxon>
        <taxon>Peptostreptococcales</taxon>
        <taxon>Thermotaleaceae</taxon>
        <taxon>Thermotalea</taxon>
    </lineage>
</organism>
<dbReference type="RefSeq" id="WP_068555961.1">
    <property type="nucleotide sequence ID" value="NZ_LOEE01000030.1"/>
</dbReference>
<feature type="binding site" evidence="5">
    <location>
        <position position="335"/>
    </location>
    <ligand>
        <name>a divalent metal cation</name>
        <dbReference type="ChEBI" id="CHEBI:60240"/>
        <label>1</label>
    </ligand>
</feature>